<gene>
    <name evidence="1" type="ORF">QFC24_006281</name>
</gene>
<reference evidence="1" key="1">
    <citation type="submission" date="2023-04" db="EMBL/GenBank/DDBJ databases">
        <title>Draft Genome sequencing of Naganishia species isolated from polar environments using Oxford Nanopore Technology.</title>
        <authorList>
            <person name="Leo P."/>
            <person name="Venkateswaran K."/>
        </authorList>
    </citation>
    <scope>NUCLEOTIDE SEQUENCE</scope>
    <source>
        <strain evidence="1">DBVPG 5303</strain>
    </source>
</reference>
<organism evidence="1 2">
    <name type="scientific">Naganishia onofrii</name>
    <dbReference type="NCBI Taxonomy" id="1851511"/>
    <lineage>
        <taxon>Eukaryota</taxon>
        <taxon>Fungi</taxon>
        <taxon>Dikarya</taxon>
        <taxon>Basidiomycota</taxon>
        <taxon>Agaricomycotina</taxon>
        <taxon>Tremellomycetes</taxon>
        <taxon>Filobasidiales</taxon>
        <taxon>Filobasidiaceae</taxon>
        <taxon>Naganishia</taxon>
    </lineage>
</organism>
<accession>A0ACC2X3M3</accession>
<name>A0ACC2X3M3_9TREE</name>
<dbReference type="Proteomes" id="UP001234202">
    <property type="component" value="Unassembled WGS sequence"/>
</dbReference>
<evidence type="ECO:0000313" key="1">
    <source>
        <dbReference type="EMBL" id="KAJ9118009.1"/>
    </source>
</evidence>
<proteinExistence type="predicted"/>
<comment type="caution">
    <text evidence="1">The sequence shown here is derived from an EMBL/GenBank/DDBJ whole genome shotgun (WGS) entry which is preliminary data.</text>
</comment>
<evidence type="ECO:0000313" key="2">
    <source>
        <dbReference type="Proteomes" id="UP001234202"/>
    </source>
</evidence>
<dbReference type="EMBL" id="JASBWV010000030">
    <property type="protein sequence ID" value="KAJ9118009.1"/>
    <property type="molecule type" value="Genomic_DNA"/>
</dbReference>
<protein>
    <submittedName>
        <fullName evidence="1">Uncharacterized protein</fullName>
    </submittedName>
</protein>
<keyword evidence="2" id="KW-1185">Reference proteome</keyword>
<sequence length="296" mass="32831">MAVWTNVCAEIEKDLECMKNLRISKGQPTQFMRRGEISTILTLLASLPASDKQSAACTQEPIGSATAEIEHKHIMQIENINKEANTNALYSRARIQVRRYPYSNTTKDEELWCQWATRIYIPTRTTTDENGHMVQNLAVNLDMRSTLCVISSAAFRAVHREYLEELLGPMVEPEKSSVDSSHPTYDFDPAYDLDHPPDTPTISRNEEFLENRSERPFADDVPAATSSVDRQRVPELGGAWGNLDLVVPSGSTVGDGSEDGEYPPQSTGASHQPSRSASPVDLLSMGEPHVNNALNE</sequence>